<keyword evidence="3" id="KW-0808">Transferase</keyword>
<gene>
    <name evidence="7" type="primary">phaC</name>
    <name evidence="7" type="ORF">NVS89_00470</name>
</gene>
<protein>
    <submittedName>
        <fullName evidence="7">Class I poly(R)-hydroxyalkanoic acid synthase</fullName>
    </submittedName>
</protein>
<comment type="caution">
    <text evidence="7">The sequence shown here is derived from an EMBL/GenBank/DDBJ whole genome shotgun (WGS) entry which is preliminary data.</text>
</comment>
<accession>A0A9X2T286</accession>
<evidence type="ECO:0000256" key="4">
    <source>
        <dbReference type="ARBA" id="ARBA00023315"/>
    </source>
</evidence>
<reference evidence="7" key="1">
    <citation type="submission" date="2022-08" db="EMBL/GenBank/DDBJ databases">
        <authorList>
            <person name="Li F."/>
        </authorList>
    </citation>
    <scope>NUCLEOTIDE SEQUENCE</scope>
    <source>
        <strain evidence="7">MQZ15Z-1</strain>
    </source>
</reference>
<comment type="subcellular location">
    <subcellularLocation>
        <location evidence="1">Cytoplasm</location>
    </subcellularLocation>
</comment>
<dbReference type="GO" id="GO:0042619">
    <property type="term" value="P:poly-hydroxybutyrate biosynthetic process"/>
    <property type="evidence" value="ECO:0007669"/>
    <property type="project" value="InterPro"/>
</dbReference>
<keyword evidence="4" id="KW-0012">Acyltransferase</keyword>
<evidence type="ECO:0000313" key="8">
    <source>
        <dbReference type="Proteomes" id="UP001151088"/>
    </source>
</evidence>
<dbReference type="InterPro" id="IPR010963">
    <property type="entry name" value="PHA_synth_I"/>
</dbReference>
<dbReference type="Pfam" id="PF07167">
    <property type="entry name" value="PhaC_N"/>
    <property type="match status" value="1"/>
</dbReference>
<sequence length="693" mass="75524">MAAGKGSEAPNPAALTPDETLALPRYAVRPSQRRSAREAVVAARATPPRAGAAPLAAAKPTSGTRPSRPASPRPEAVTASPPPSAVPSAKPADDSRSGGEEAQGSPIDFEAFAGNLARLVEEGGKAMAAYLRPREEGLVKDDVADDIADVMKTIGNVAEYWLADPQRTLEAQSQLVGGYLSLWASTLKRLSGEKSRPVAEPAARDARFIDPEWTNNPFFDALKQTYLLTTNWAEDMVEKAEIDAHTKHKAEFYVRQIASAISPSNFVLTNPELLRTTLASNGENLVRGMKMLAEDIEAGGGDLKIRQTDATKFRVGENLASTPGKVIFQNELMQLIQYTPQTEKVLATPVVIVPPWINKFYVLDLSPEKSFIRWAVAQGLTVFVVSWVNPGPELAGRGFDDYMSEGVLTAIDVAKKACGTRHVHAVGYCVGGTMLAITLAWLAATGRDVGIKSASFLTTQVDFTYAGDLKVFIDEQQIAQLERKMLEAGVMEGRTMANAFNMLRANDLIWPYVVNNYLKGQAPFPFDILYWNSDSTRLPAANHSFYLRNCYLDNRLAQGTLLLAGKQLDLKKISLPIYNVATREDHIAPAPSVFYGAQYYGTPGRFVLAGSGHIAGVINPPSRGKYQYWTGPAPKGKIEDWLKGAEMHPGSWWPDWFEWIAAQEHRHVAARVPGTGPYPAIEDAPGSYVKVKA</sequence>
<organism evidence="7 8">
    <name type="scientific">Ancylobacter mangrovi</name>
    <dbReference type="NCBI Taxonomy" id="2972472"/>
    <lineage>
        <taxon>Bacteria</taxon>
        <taxon>Pseudomonadati</taxon>
        <taxon>Pseudomonadota</taxon>
        <taxon>Alphaproteobacteria</taxon>
        <taxon>Hyphomicrobiales</taxon>
        <taxon>Xanthobacteraceae</taxon>
        <taxon>Ancylobacter</taxon>
    </lineage>
</organism>
<name>A0A9X2T286_9HYPH</name>
<dbReference type="Proteomes" id="UP001151088">
    <property type="component" value="Unassembled WGS sequence"/>
</dbReference>
<evidence type="ECO:0000256" key="3">
    <source>
        <dbReference type="ARBA" id="ARBA00022679"/>
    </source>
</evidence>
<dbReference type="GO" id="GO:0016746">
    <property type="term" value="F:acyltransferase activity"/>
    <property type="evidence" value="ECO:0007669"/>
    <property type="project" value="UniProtKB-KW"/>
</dbReference>
<feature type="domain" description="Poly-beta-hydroxybutyrate polymerase N-terminal" evidence="6">
    <location>
        <begin position="204"/>
        <end position="375"/>
    </location>
</feature>
<dbReference type="Gene3D" id="3.40.50.1820">
    <property type="entry name" value="alpha/beta hydrolase"/>
    <property type="match status" value="1"/>
</dbReference>
<feature type="region of interest" description="Disordered" evidence="5">
    <location>
        <begin position="1"/>
        <end position="107"/>
    </location>
</feature>
<dbReference type="RefSeq" id="WP_258730493.1">
    <property type="nucleotide sequence ID" value="NZ_JANTHZ010000001.1"/>
</dbReference>
<dbReference type="PANTHER" id="PTHR36837">
    <property type="entry name" value="POLY(3-HYDROXYALKANOATE) POLYMERASE SUBUNIT PHAC"/>
    <property type="match status" value="1"/>
</dbReference>
<dbReference type="InterPro" id="IPR051321">
    <property type="entry name" value="PHA/PHB_synthase"/>
</dbReference>
<proteinExistence type="predicted"/>
<evidence type="ECO:0000259" key="6">
    <source>
        <dbReference type="Pfam" id="PF07167"/>
    </source>
</evidence>
<evidence type="ECO:0000256" key="2">
    <source>
        <dbReference type="ARBA" id="ARBA00022490"/>
    </source>
</evidence>
<dbReference type="NCBIfam" id="TIGR01838">
    <property type="entry name" value="PHA_synth_I"/>
    <property type="match status" value="1"/>
</dbReference>
<dbReference type="AlphaFoldDB" id="A0A9X2T286"/>
<dbReference type="GO" id="GO:0005737">
    <property type="term" value="C:cytoplasm"/>
    <property type="evidence" value="ECO:0007669"/>
    <property type="project" value="UniProtKB-SubCell"/>
</dbReference>
<dbReference type="SUPFAM" id="SSF53474">
    <property type="entry name" value="alpha/beta-Hydrolases"/>
    <property type="match status" value="1"/>
</dbReference>
<feature type="compositionally biased region" description="Low complexity" evidence="5">
    <location>
        <begin position="38"/>
        <end position="79"/>
    </location>
</feature>
<dbReference type="InterPro" id="IPR010941">
    <property type="entry name" value="PhaC_N"/>
</dbReference>
<keyword evidence="8" id="KW-1185">Reference proteome</keyword>
<dbReference type="InterPro" id="IPR029058">
    <property type="entry name" value="AB_hydrolase_fold"/>
</dbReference>
<dbReference type="PANTHER" id="PTHR36837:SF5">
    <property type="entry name" value="POLY-3-HYDROXYBUTYRATE SYNTHASE"/>
    <property type="match status" value="1"/>
</dbReference>
<evidence type="ECO:0000256" key="5">
    <source>
        <dbReference type="SAM" id="MobiDB-lite"/>
    </source>
</evidence>
<keyword evidence="2" id="KW-0963">Cytoplasm</keyword>
<dbReference type="EMBL" id="JANTHZ010000001">
    <property type="protein sequence ID" value="MCS0493551.1"/>
    <property type="molecule type" value="Genomic_DNA"/>
</dbReference>
<evidence type="ECO:0000256" key="1">
    <source>
        <dbReference type="ARBA" id="ARBA00004496"/>
    </source>
</evidence>
<evidence type="ECO:0000313" key="7">
    <source>
        <dbReference type="EMBL" id="MCS0493551.1"/>
    </source>
</evidence>